<protein>
    <submittedName>
        <fullName evidence="2">Uncharacterized protein</fullName>
    </submittedName>
</protein>
<feature type="compositionally biased region" description="Low complexity" evidence="1">
    <location>
        <begin position="22"/>
        <end position="87"/>
    </location>
</feature>
<dbReference type="RefSeq" id="XP_013429896.1">
    <property type="nucleotide sequence ID" value="XM_013574442.1"/>
</dbReference>
<dbReference type="HOGENOM" id="CLU_1414914_0_0_1"/>
<gene>
    <name evidence="2" type="ORF">M436DRAFT_80041</name>
</gene>
<sequence length="191" mass="20432">MGLPIFICPTNHQIISSGGNPSHSSLRTPRTSTTDPSSTTTALDSSTHPSPTTSFFATATPTRSSPTTPTATSFPSTAATASDTVATQPRRNTYTPPTFSPSTARRESLLSTHRLSQAFDFASALAVGVLAKAADSVYGGEGQQQQQGMLEGIWGEEDLEAGERQREKESRDQQVRYARFGDEGAFEGWLD</sequence>
<evidence type="ECO:0000313" key="2">
    <source>
        <dbReference type="EMBL" id="KEQ75638.1"/>
    </source>
</evidence>
<dbReference type="Proteomes" id="UP000027730">
    <property type="component" value="Unassembled WGS sequence"/>
</dbReference>
<name>A0A074WR89_9PEZI</name>
<feature type="compositionally biased region" description="Polar residues" evidence="1">
    <location>
        <begin position="89"/>
        <end position="106"/>
    </location>
</feature>
<accession>A0A074WR89</accession>
<organism evidence="2 3">
    <name type="scientific">Aureobasidium namibiae CBS 147.97</name>
    <dbReference type="NCBI Taxonomy" id="1043004"/>
    <lineage>
        <taxon>Eukaryota</taxon>
        <taxon>Fungi</taxon>
        <taxon>Dikarya</taxon>
        <taxon>Ascomycota</taxon>
        <taxon>Pezizomycotina</taxon>
        <taxon>Dothideomycetes</taxon>
        <taxon>Dothideomycetidae</taxon>
        <taxon>Dothideales</taxon>
        <taxon>Saccotheciaceae</taxon>
        <taxon>Aureobasidium</taxon>
    </lineage>
</organism>
<evidence type="ECO:0000256" key="1">
    <source>
        <dbReference type="SAM" id="MobiDB-lite"/>
    </source>
</evidence>
<evidence type="ECO:0000313" key="3">
    <source>
        <dbReference type="Proteomes" id="UP000027730"/>
    </source>
</evidence>
<reference evidence="2 3" key="1">
    <citation type="journal article" date="2014" name="BMC Genomics">
        <title>Genome sequencing of four Aureobasidium pullulans varieties: biotechnological potential, stress tolerance, and description of new species.</title>
        <authorList>
            <person name="Gostin Ar C."/>
            <person name="Ohm R.A."/>
            <person name="Kogej T."/>
            <person name="Sonjak S."/>
            <person name="Turk M."/>
            <person name="Zajc J."/>
            <person name="Zalar P."/>
            <person name="Grube M."/>
            <person name="Sun H."/>
            <person name="Han J."/>
            <person name="Sharma A."/>
            <person name="Chiniquy J."/>
            <person name="Ngan C.Y."/>
            <person name="Lipzen A."/>
            <person name="Barry K."/>
            <person name="Grigoriev I.V."/>
            <person name="Gunde-Cimerman N."/>
        </authorList>
    </citation>
    <scope>NUCLEOTIDE SEQUENCE [LARGE SCALE GENOMIC DNA]</scope>
    <source>
        <strain evidence="2 3">CBS 147.97</strain>
    </source>
</reference>
<feature type="region of interest" description="Disordered" evidence="1">
    <location>
        <begin position="142"/>
        <end position="176"/>
    </location>
</feature>
<feature type="compositionally biased region" description="Basic and acidic residues" evidence="1">
    <location>
        <begin position="161"/>
        <end position="176"/>
    </location>
</feature>
<feature type="compositionally biased region" description="Polar residues" evidence="1">
    <location>
        <begin position="11"/>
        <end position="21"/>
    </location>
</feature>
<dbReference type="AlphaFoldDB" id="A0A074WR89"/>
<dbReference type="OrthoDB" id="3945801at2759"/>
<keyword evidence="3" id="KW-1185">Reference proteome</keyword>
<dbReference type="GeneID" id="25416541"/>
<feature type="region of interest" description="Disordered" evidence="1">
    <location>
        <begin position="11"/>
        <end position="106"/>
    </location>
</feature>
<proteinExistence type="predicted"/>
<dbReference type="EMBL" id="KL584705">
    <property type="protein sequence ID" value="KEQ75638.1"/>
    <property type="molecule type" value="Genomic_DNA"/>
</dbReference>